<dbReference type="Gramene" id="OE9A083348T1">
    <property type="protein sequence ID" value="OE9A083348C1"/>
    <property type="gene ID" value="OE9A083348"/>
</dbReference>
<dbReference type="AlphaFoldDB" id="A0A8S0Q4U0"/>
<dbReference type="Proteomes" id="UP000594638">
    <property type="component" value="Unassembled WGS sequence"/>
</dbReference>
<sequence>MTDSIPPVLDPLQPPPMAVMDQQVAYTAHSGHGSVGPVIGVLAMITVLVALSVMIGRLCSGRRIMGHQGYDFERWVEIKCSSCIDGSFNPHPQPRTVADHRVSSASSAAEPLDAPEEAGEEQQEHTSSHDHENHQHQKAGS</sequence>
<keyword evidence="2" id="KW-0812">Transmembrane</keyword>
<evidence type="ECO:0000256" key="2">
    <source>
        <dbReference type="SAM" id="Phobius"/>
    </source>
</evidence>
<feature type="transmembrane region" description="Helical" evidence="2">
    <location>
        <begin position="35"/>
        <end position="55"/>
    </location>
</feature>
<dbReference type="EMBL" id="CACTIH010000687">
    <property type="protein sequence ID" value="CAA2961973.1"/>
    <property type="molecule type" value="Genomic_DNA"/>
</dbReference>
<proteinExistence type="predicted"/>
<accession>A0A8S0Q4U0</accession>
<organism evidence="3 4">
    <name type="scientific">Olea europaea subsp. europaea</name>
    <dbReference type="NCBI Taxonomy" id="158383"/>
    <lineage>
        <taxon>Eukaryota</taxon>
        <taxon>Viridiplantae</taxon>
        <taxon>Streptophyta</taxon>
        <taxon>Embryophyta</taxon>
        <taxon>Tracheophyta</taxon>
        <taxon>Spermatophyta</taxon>
        <taxon>Magnoliopsida</taxon>
        <taxon>eudicotyledons</taxon>
        <taxon>Gunneridae</taxon>
        <taxon>Pentapetalae</taxon>
        <taxon>asterids</taxon>
        <taxon>lamiids</taxon>
        <taxon>Lamiales</taxon>
        <taxon>Oleaceae</taxon>
        <taxon>Oleeae</taxon>
        <taxon>Olea</taxon>
    </lineage>
</organism>
<dbReference type="PANTHER" id="PTHR33429:SF2">
    <property type="entry name" value="OS01G0888850 PROTEIN"/>
    <property type="match status" value="1"/>
</dbReference>
<evidence type="ECO:0000313" key="4">
    <source>
        <dbReference type="Proteomes" id="UP000594638"/>
    </source>
</evidence>
<feature type="compositionally biased region" description="Basic and acidic residues" evidence="1">
    <location>
        <begin position="122"/>
        <end position="135"/>
    </location>
</feature>
<evidence type="ECO:0000313" key="3">
    <source>
        <dbReference type="EMBL" id="CAA2961973.1"/>
    </source>
</evidence>
<comment type="caution">
    <text evidence="3">The sequence shown here is derived from an EMBL/GenBank/DDBJ whole genome shotgun (WGS) entry which is preliminary data.</text>
</comment>
<evidence type="ECO:0000256" key="1">
    <source>
        <dbReference type="SAM" id="MobiDB-lite"/>
    </source>
</evidence>
<protein>
    <submittedName>
        <fullName evidence="3">Mediator of RNA polymerase II transcription subunit 15-like</fullName>
    </submittedName>
</protein>
<keyword evidence="2" id="KW-1133">Transmembrane helix</keyword>
<gene>
    <name evidence="3" type="ORF">OLEA9_A083348</name>
</gene>
<keyword evidence="4" id="KW-1185">Reference proteome</keyword>
<name>A0A8S0Q4U0_OLEEU</name>
<feature type="region of interest" description="Disordered" evidence="1">
    <location>
        <begin position="87"/>
        <end position="141"/>
    </location>
</feature>
<reference evidence="3 4" key="1">
    <citation type="submission" date="2019-12" db="EMBL/GenBank/DDBJ databases">
        <authorList>
            <person name="Alioto T."/>
            <person name="Alioto T."/>
            <person name="Gomez Garrido J."/>
        </authorList>
    </citation>
    <scope>NUCLEOTIDE SEQUENCE [LARGE SCALE GENOMIC DNA]</scope>
</reference>
<dbReference type="PANTHER" id="PTHR33429">
    <property type="entry name" value="OS02G0708000 PROTEIN-RELATED"/>
    <property type="match status" value="1"/>
</dbReference>
<dbReference type="OrthoDB" id="1928111at2759"/>
<keyword evidence="2" id="KW-0472">Membrane</keyword>